<evidence type="ECO:0000256" key="8">
    <source>
        <dbReference type="ARBA" id="ARBA00039751"/>
    </source>
</evidence>
<dbReference type="InterPro" id="IPR006311">
    <property type="entry name" value="TAT_signal"/>
</dbReference>
<protein>
    <recommendedName>
        <fullName evidence="8">D-amino-acid oxidase</fullName>
        <ecNumber evidence="7">1.4.3.3</ecNumber>
    </recommendedName>
</protein>
<accession>A0A857JLT4</accession>
<evidence type="ECO:0000259" key="10">
    <source>
        <dbReference type="Pfam" id="PF01266"/>
    </source>
</evidence>
<dbReference type="GO" id="GO:0019478">
    <property type="term" value="P:D-amino acid catabolic process"/>
    <property type="evidence" value="ECO:0007669"/>
    <property type="project" value="TreeGrafter"/>
</dbReference>
<name>A0A857JLT4_9ALTE</name>
<dbReference type="Gene3D" id="3.40.50.720">
    <property type="entry name" value="NAD(P)-binding Rossmann-like Domain"/>
    <property type="match status" value="2"/>
</dbReference>
<dbReference type="SUPFAM" id="SSF51971">
    <property type="entry name" value="Nucleotide-binding domain"/>
    <property type="match status" value="1"/>
</dbReference>
<dbReference type="SUPFAM" id="SSF54373">
    <property type="entry name" value="FAD-linked reductases, C-terminal domain"/>
    <property type="match status" value="1"/>
</dbReference>
<evidence type="ECO:0000256" key="6">
    <source>
        <dbReference type="ARBA" id="ARBA00023002"/>
    </source>
</evidence>
<dbReference type="PANTHER" id="PTHR11530:SF11">
    <property type="entry name" value="D-ASPARTATE OXIDASE"/>
    <property type="match status" value="1"/>
</dbReference>
<organism evidence="11 12">
    <name type="scientific">Paraglaciecola mesophila</name>
    <dbReference type="NCBI Taxonomy" id="197222"/>
    <lineage>
        <taxon>Bacteria</taxon>
        <taxon>Pseudomonadati</taxon>
        <taxon>Pseudomonadota</taxon>
        <taxon>Gammaproteobacteria</taxon>
        <taxon>Alteromonadales</taxon>
        <taxon>Alteromonadaceae</taxon>
        <taxon>Paraglaciecola</taxon>
    </lineage>
</organism>
<dbReference type="Gene3D" id="3.30.9.10">
    <property type="entry name" value="D-Amino Acid Oxidase, subunit A, domain 2"/>
    <property type="match status" value="1"/>
</dbReference>
<keyword evidence="3" id="KW-0285">Flavoprotein</keyword>
<dbReference type="RefSeq" id="WP_160181010.1">
    <property type="nucleotide sequence ID" value="NZ_CP047656.1"/>
</dbReference>
<reference evidence="11 12" key="1">
    <citation type="submission" date="2019-12" db="EMBL/GenBank/DDBJ databases">
        <title>Genome sequencing and assembly of endphytes of Porphyra tenera.</title>
        <authorList>
            <person name="Park J.M."/>
            <person name="Shin R."/>
            <person name="Jo S.H."/>
        </authorList>
    </citation>
    <scope>NUCLEOTIDE SEQUENCE [LARGE SCALE GENOMIC DNA]</scope>
    <source>
        <strain evidence="11 12">GPM4</strain>
    </source>
</reference>
<dbReference type="PANTHER" id="PTHR11530">
    <property type="entry name" value="D-AMINO ACID OXIDASE"/>
    <property type="match status" value="1"/>
</dbReference>
<dbReference type="GO" id="GO:0071949">
    <property type="term" value="F:FAD binding"/>
    <property type="evidence" value="ECO:0007669"/>
    <property type="project" value="InterPro"/>
</dbReference>
<evidence type="ECO:0000256" key="5">
    <source>
        <dbReference type="ARBA" id="ARBA00022827"/>
    </source>
</evidence>
<comment type="similarity">
    <text evidence="2">Belongs to the DAMOX/DASOX family.</text>
</comment>
<evidence type="ECO:0000313" key="12">
    <source>
        <dbReference type="Proteomes" id="UP000464524"/>
    </source>
</evidence>
<evidence type="ECO:0000256" key="3">
    <source>
        <dbReference type="ARBA" id="ARBA00022630"/>
    </source>
</evidence>
<evidence type="ECO:0000313" key="11">
    <source>
        <dbReference type="EMBL" id="QHJ12843.1"/>
    </source>
</evidence>
<evidence type="ECO:0000256" key="9">
    <source>
        <dbReference type="ARBA" id="ARBA00049547"/>
    </source>
</evidence>
<dbReference type="PROSITE" id="PS51318">
    <property type="entry name" value="TAT"/>
    <property type="match status" value="1"/>
</dbReference>
<evidence type="ECO:0000256" key="1">
    <source>
        <dbReference type="ARBA" id="ARBA00001974"/>
    </source>
</evidence>
<dbReference type="AlphaFoldDB" id="A0A857JLT4"/>
<keyword evidence="4" id="KW-0732">Signal</keyword>
<keyword evidence="6 11" id="KW-0560">Oxidoreductase</keyword>
<dbReference type="Proteomes" id="UP000464524">
    <property type="component" value="Chromosome"/>
</dbReference>
<dbReference type="InterPro" id="IPR019546">
    <property type="entry name" value="TAT_signal_bac_arc"/>
</dbReference>
<dbReference type="GO" id="GO:0005737">
    <property type="term" value="C:cytoplasm"/>
    <property type="evidence" value="ECO:0007669"/>
    <property type="project" value="TreeGrafter"/>
</dbReference>
<feature type="domain" description="FAD dependent oxidoreductase" evidence="10">
    <location>
        <begin position="115"/>
        <end position="376"/>
    </location>
</feature>
<dbReference type="NCBIfam" id="TIGR01409">
    <property type="entry name" value="TAT_signal_seq"/>
    <property type="match status" value="1"/>
</dbReference>
<sequence>MFHRALKRRDFLQGLGAGAVAASISGCAQTPVNKGFERPFSRKPMVAPRISANNIITEIVGHRPYRAEGFVVRSEPFGDKTLVHNYGHGGGGVTLSWGSSALAVSEVKNAEVKEAAIIGGGVMGLTTARLLQEAGWSVTIYTREMARHTTSQVAGGEWGPFSVHDPLVSSAAFKLQLQLAAQISHETFARMVGDDYGIKWIELYTASDTPAKEDSPFSQFYPYRETYGPGEHPFSTNYCTVSATMLVETTTFLRRLIQDVRAAGGKFVIHDFKHQDEIHGMHESVVFNCTGLGSRALFDDEGITPAKGQLILLPPDPAVDFLTVGGGSGKAPLYMFSRDDYMILGGTFKPGDWSTHPEPQETQRILTESQAFFAGLAVS</sequence>
<gene>
    <name evidence="11" type="ORF">FX988_03101</name>
</gene>
<keyword evidence="5" id="KW-0274">FAD</keyword>
<evidence type="ECO:0000256" key="4">
    <source>
        <dbReference type="ARBA" id="ARBA00022729"/>
    </source>
</evidence>
<comment type="catalytic activity">
    <reaction evidence="9">
        <text>a D-alpha-amino acid + O2 + H2O = a 2-oxocarboxylate + H2O2 + NH4(+)</text>
        <dbReference type="Rhea" id="RHEA:21816"/>
        <dbReference type="ChEBI" id="CHEBI:15377"/>
        <dbReference type="ChEBI" id="CHEBI:15379"/>
        <dbReference type="ChEBI" id="CHEBI:16240"/>
        <dbReference type="ChEBI" id="CHEBI:28938"/>
        <dbReference type="ChEBI" id="CHEBI:35179"/>
        <dbReference type="ChEBI" id="CHEBI:59871"/>
        <dbReference type="EC" id="1.4.3.3"/>
    </reaction>
    <physiologicalReaction direction="left-to-right" evidence="9">
        <dbReference type="Rhea" id="RHEA:21817"/>
    </physiologicalReaction>
</comment>
<dbReference type="GO" id="GO:0003884">
    <property type="term" value="F:D-amino-acid oxidase activity"/>
    <property type="evidence" value="ECO:0007669"/>
    <property type="project" value="UniProtKB-EC"/>
</dbReference>
<dbReference type="EC" id="1.4.3.3" evidence="7"/>
<comment type="cofactor">
    <cofactor evidence="1">
        <name>FAD</name>
        <dbReference type="ChEBI" id="CHEBI:57692"/>
    </cofactor>
</comment>
<dbReference type="InterPro" id="IPR023209">
    <property type="entry name" value="DAO"/>
</dbReference>
<dbReference type="InterPro" id="IPR006076">
    <property type="entry name" value="FAD-dep_OxRdtase"/>
</dbReference>
<evidence type="ECO:0000256" key="2">
    <source>
        <dbReference type="ARBA" id="ARBA00006730"/>
    </source>
</evidence>
<dbReference type="PROSITE" id="PS51257">
    <property type="entry name" value="PROKAR_LIPOPROTEIN"/>
    <property type="match status" value="1"/>
</dbReference>
<dbReference type="Pfam" id="PF01266">
    <property type="entry name" value="DAO"/>
    <property type="match status" value="1"/>
</dbReference>
<proteinExistence type="inferred from homology"/>
<dbReference type="EMBL" id="CP047656">
    <property type="protein sequence ID" value="QHJ12843.1"/>
    <property type="molecule type" value="Genomic_DNA"/>
</dbReference>
<evidence type="ECO:0000256" key="7">
    <source>
        <dbReference type="ARBA" id="ARBA00039101"/>
    </source>
</evidence>
<dbReference type="OrthoDB" id="246701at2"/>
<dbReference type="KEGG" id="pmes:FX988_03101"/>
<keyword evidence="12" id="KW-1185">Reference proteome</keyword>